<organism evidence="1 2">
    <name type="scientific">Plantactinospora alkalitolerans</name>
    <dbReference type="NCBI Taxonomy" id="2789879"/>
    <lineage>
        <taxon>Bacteria</taxon>
        <taxon>Bacillati</taxon>
        <taxon>Actinomycetota</taxon>
        <taxon>Actinomycetes</taxon>
        <taxon>Micromonosporales</taxon>
        <taxon>Micromonosporaceae</taxon>
        <taxon>Plantactinospora</taxon>
    </lineage>
</organism>
<sequence length="120" mass="13123">MTTDNSATRRVMAGDAVRLATPWRGGNMGVKVGAVGVIDGMLGKPIDQGSITFNASTYRDGRVVRCSGDPATIATVTAELRWTGETTEVTVWRFRNGMRRADNREEYTVTVPVWDWCPGV</sequence>
<evidence type="ECO:0000313" key="1">
    <source>
        <dbReference type="EMBL" id="MBF9135282.1"/>
    </source>
</evidence>
<name>A0ABS0HAZ4_9ACTN</name>
<dbReference type="EMBL" id="JADPUN010000422">
    <property type="protein sequence ID" value="MBF9135282.1"/>
    <property type="molecule type" value="Genomic_DNA"/>
</dbReference>
<proteinExistence type="predicted"/>
<dbReference type="Proteomes" id="UP000638560">
    <property type="component" value="Unassembled WGS sequence"/>
</dbReference>
<reference evidence="1 2" key="1">
    <citation type="submission" date="2020-11" db="EMBL/GenBank/DDBJ databases">
        <title>A novel isolate from a Black sea contaminated sediment with potential to produce alkanes: Plantactinospora alkalitolerans sp. nov.</title>
        <authorList>
            <person name="Carro L."/>
            <person name="Veyisoglu A."/>
            <person name="Guven K."/>
            <person name="Schumann P."/>
            <person name="Klenk H.-P."/>
            <person name="Sahin N."/>
        </authorList>
    </citation>
    <scope>NUCLEOTIDE SEQUENCE [LARGE SCALE GENOMIC DNA]</scope>
    <source>
        <strain evidence="1 2">S1510</strain>
    </source>
</reference>
<gene>
    <name evidence="1" type="ORF">I0C86_41260</name>
</gene>
<evidence type="ECO:0000313" key="2">
    <source>
        <dbReference type="Proteomes" id="UP000638560"/>
    </source>
</evidence>
<keyword evidence="2" id="KW-1185">Reference proteome</keyword>
<protein>
    <submittedName>
        <fullName evidence="1">Uncharacterized protein</fullName>
    </submittedName>
</protein>
<dbReference type="RefSeq" id="WP_196206738.1">
    <property type="nucleotide sequence ID" value="NZ_JADPUN010000422.1"/>
</dbReference>
<comment type="caution">
    <text evidence="1">The sequence shown here is derived from an EMBL/GenBank/DDBJ whole genome shotgun (WGS) entry which is preliminary data.</text>
</comment>
<accession>A0ABS0HAZ4</accession>